<dbReference type="STRING" id="663331.D4B5V5"/>
<protein>
    <submittedName>
        <fullName evidence="1">Uncharacterized protein</fullName>
    </submittedName>
</protein>
<evidence type="ECO:0000313" key="2">
    <source>
        <dbReference type="Proteomes" id="UP000008866"/>
    </source>
</evidence>
<dbReference type="EMBL" id="ABSU01000050">
    <property type="protein sequence ID" value="EFE29291.1"/>
    <property type="molecule type" value="Genomic_DNA"/>
</dbReference>
<dbReference type="RefSeq" id="XP_003009936.1">
    <property type="nucleotide sequence ID" value="XM_003009890.1"/>
</dbReference>
<gene>
    <name evidence="1" type="ORF">ARB_03862</name>
</gene>
<dbReference type="eggNOG" id="ENOG502T10G">
    <property type="taxonomic scope" value="Eukaryota"/>
</dbReference>
<name>D4B5V5_ARTBC</name>
<dbReference type="SUPFAM" id="SSF56112">
    <property type="entry name" value="Protein kinase-like (PK-like)"/>
    <property type="match status" value="1"/>
</dbReference>
<dbReference type="OMA" id="PENKKCY"/>
<dbReference type="InterPro" id="IPR011009">
    <property type="entry name" value="Kinase-like_dom_sf"/>
</dbReference>
<accession>D4B5V5</accession>
<proteinExistence type="predicted"/>
<dbReference type="Gene3D" id="1.10.510.10">
    <property type="entry name" value="Transferase(Phosphotransferase) domain 1"/>
    <property type="match status" value="1"/>
</dbReference>
<evidence type="ECO:0000313" key="1">
    <source>
        <dbReference type="EMBL" id="EFE29291.1"/>
    </source>
</evidence>
<dbReference type="AlphaFoldDB" id="D4B5V5"/>
<sequence>MLLSHDVGHALVNYKYLLKVLLSLSQDSSITIEARRVIKFFSSSRLLSLDTMNVNELEGDLRELYCNRSSFEVPNYTHISTSTAEWKLGPIFSEREVWDLNDPVYDAYITEAAAGMEVFNLKELTEAGSTCTPKLLDHGFYEQTRKNDPLPGGFMVFIVMERLPGRNLQNFNELPMFERDQVRLAFAKTIRRYIHYDPHRRNLMWDRESKKCYIIDLEDARHLDDDCPPKIFTPERDFLVWGIAGPEINTSLYGLDPMVPHDRKFIKNPSDEELEKMAQDAAGKPLYFAETT</sequence>
<dbReference type="Proteomes" id="UP000008866">
    <property type="component" value="Unassembled WGS sequence"/>
</dbReference>
<dbReference type="HOGENOM" id="CLU_090422_0_0_1"/>
<comment type="caution">
    <text evidence="1">The sequence shown here is derived from an EMBL/GenBank/DDBJ whole genome shotgun (WGS) entry which is preliminary data.</text>
</comment>
<dbReference type="KEGG" id="abe:ARB_03862"/>
<reference evidence="2" key="1">
    <citation type="journal article" date="2011" name="Genome Biol.">
        <title>Comparative and functional genomics provide insights into the pathogenicity of dermatophytic fungi.</title>
        <authorList>
            <person name="Burmester A."/>
            <person name="Shelest E."/>
            <person name="Gloeckner G."/>
            <person name="Heddergott C."/>
            <person name="Schindler S."/>
            <person name="Staib P."/>
            <person name="Heidel A."/>
            <person name="Felder M."/>
            <person name="Petzold A."/>
            <person name="Szafranski K."/>
            <person name="Feuermann M."/>
            <person name="Pedruzzi I."/>
            <person name="Priebe S."/>
            <person name="Groth M."/>
            <person name="Winkler R."/>
            <person name="Li W."/>
            <person name="Kniemeyer O."/>
            <person name="Schroeckh V."/>
            <person name="Hertweck C."/>
            <person name="Hube B."/>
            <person name="White T.C."/>
            <person name="Platzer M."/>
            <person name="Guthke R."/>
            <person name="Heitman J."/>
            <person name="Woestemeyer J."/>
            <person name="Zipfel P.F."/>
            <person name="Monod M."/>
            <person name="Brakhage A.A."/>
        </authorList>
    </citation>
    <scope>NUCLEOTIDE SEQUENCE [LARGE SCALE GENOMIC DNA]</scope>
    <source>
        <strain evidence="2">ATCC MYA-4681 / CBS 112371</strain>
    </source>
</reference>
<keyword evidence="2" id="KW-1185">Reference proteome</keyword>
<organism evidence="1 2">
    <name type="scientific">Arthroderma benhamiae (strain ATCC MYA-4681 / CBS 112371)</name>
    <name type="common">Trichophyton mentagrophytes</name>
    <dbReference type="NCBI Taxonomy" id="663331"/>
    <lineage>
        <taxon>Eukaryota</taxon>
        <taxon>Fungi</taxon>
        <taxon>Dikarya</taxon>
        <taxon>Ascomycota</taxon>
        <taxon>Pezizomycotina</taxon>
        <taxon>Eurotiomycetes</taxon>
        <taxon>Eurotiomycetidae</taxon>
        <taxon>Onygenales</taxon>
        <taxon>Arthrodermataceae</taxon>
        <taxon>Trichophyton</taxon>
    </lineage>
</organism>
<dbReference type="GeneID" id="9525281"/>